<name>K9TJ06_9CYAN</name>
<reference evidence="1 2" key="1">
    <citation type="submission" date="2012-06" db="EMBL/GenBank/DDBJ databases">
        <title>Finished chromosome of genome of Oscillatoria acuminata PCC 6304.</title>
        <authorList>
            <consortium name="US DOE Joint Genome Institute"/>
            <person name="Gugger M."/>
            <person name="Coursin T."/>
            <person name="Rippka R."/>
            <person name="Tandeau De Marsac N."/>
            <person name="Huntemann M."/>
            <person name="Wei C.-L."/>
            <person name="Han J."/>
            <person name="Detter J.C."/>
            <person name="Han C."/>
            <person name="Tapia R."/>
            <person name="Davenport K."/>
            <person name="Daligault H."/>
            <person name="Erkkila T."/>
            <person name="Gu W."/>
            <person name="Munk A.C.C."/>
            <person name="Teshima H."/>
            <person name="Xu Y."/>
            <person name="Chain P."/>
            <person name="Chen A."/>
            <person name="Krypides N."/>
            <person name="Mavromatis K."/>
            <person name="Markowitz V."/>
            <person name="Szeto E."/>
            <person name="Ivanova N."/>
            <person name="Mikhailova N."/>
            <person name="Ovchinnikova G."/>
            <person name="Pagani I."/>
            <person name="Pati A."/>
            <person name="Goodwin L."/>
            <person name="Peters L."/>
            <person name="Pitluck S."/>
            <person name="Woyke T."/>
            <person name="Kerfeld C."/>
        </authorList>
    </citation>
    <scope>NUCLEOTIDE SEQUENCE [LARGE SCALE GENOMIC DNA]</scope>
    <source>
        <strain evidence="1 2">PCC 6304</strain>
    </source>
</reference>
<keyword evidence="2" id="KW-1185">Reference proteome</keyword>
<proteinExistence type="predicted"/>
<protein>
    <submittedName>
        <fullName evidence="1">Uncharacterized protein</fullName>
    </submittedName>
</protein>
<organism evidence="1 2">
    <name type="scientific">Oscillatoria acuminata PCC 6304</name>
    <dbReference type="NCBI Taxonomy" id="56110"/>
    <lineage>
        <taxon>Bacteria</taxon>
        <taxon>Bacillati</taxon>
        <taxon>Cyanobacteriota</taxon>
        <taxon>Cyanophyceae</taxon>
        <taxon>Oscillatoriophycideae</taxon>
        <taxon>Oscillatoriales</taxon>
        <taxon>Oscillatoriaceae</taxon>
        <taxon>Oscillatoria</taxon>
    </lineage>
</organism>
<dbReference type="Proteomes" id="UP000010367">
    <property type="component" value="Chromosome"/>
</dbReference>
<dbReference type="EMBL" id="CP003607">
    <property type="protein sequence ID" value="AFY82540.1"/>
    <property type="molecule type" value="Genomic_DNA"/>
</dbReference>
<evidence type="ECO:0000313" key="1">
    <source>
        <dbReference type="EMBL" id="AFY82540.1"/>
    </source>
</evidence>
<dbReference type="InParanoid" id="K9TJ06"/>
<accession>K9TJ06</accession>
<gene>
    <name evidence="1" type="ORF">Oscil6304_2939</name>
</gene>
<dbReference type="KEGG" id="oac:Oscil6304_2939"/>
<dbReference type="HOGENOM" id="CLU_2130916_0_0_3"/>
<sequence length="113" mass="12123">MARSQAIGLAIGENIFLSYRFLVYCHQENPKMSGIGAGFTQSLKLNPKCRGILCESPLHLGRILKACVSPDWVKPGPVTGGENASVYGGREIEGIEGSFISGFSAKLTQFMAT</sequence>
<dbReference type="RefSeq" id="WP_015149176.1">
    <property type="nucleotide sequence ID" value="NC_019693.1"/>
</dbReference>
<dbReference type="AlphaFoldDB" id="K9TJ06"/>
<evidence type="ECO:0000313" key="2">
    <source>
        <dbReference type="Proteomes" id="UP000010367"/>
    </source>
</evidence>